<dbReference type="EMBL" id="CP021434">
    <property type="protein sequence ID" value="ARU63211.1"/>
    <property type="molecule type" value="Genomic_DNA"/>
</dbReference>
<comment type="similarity">
    <text evidence="5">Belongs to the methyl-accepting chemotaxis (MCP) protein family.</text>
</comment>
<dbReference type="Pfam" id="PF00672">
    <property type="entry name" value="HAMP"/>
    <property type="match status" value="1"/>
</dbReference>
<evidence type="ECO:0000256" key="4">
    <source>
        <dbReference type="ARBA" id="ARBA00023224"/>
    </source>
</evidence>
<dbReference type="PROSITE" id="PS50111">
    <property type="entry name" value="CHEMOTAXIS_TRANSDUC_2"/>
    <property type="match status" value="1"/>
</dbReference>
<dbReference type="Proteomes" id="UP000195437">
    <property type="component" value="Chromosome"/>
</dbReference>
<feature type="coiled-coil region" evidence="7">
    <location>
        <begin position="552"/>
        <end position="586"/>
    </location>
</feature>
<dbReference type="InterPro" id="IPR004089">
    <property type="entry name" value="MCPsignal_dom"/>
</dbReference>
<sequence length="588" mass="64829">MCMFKRFSFFQKNLLLSAIFTFLVGIILIAASYYFEGKVITETLSQQGKGLGNLIANSFDPELVKKAETELDVNAESQKQIVAQLDKISQHNTNVAQGYLFEGELNENNKFKSITNPSSLIEVGAVPGAEMEPFPSYVTAVEQANATKEPATTDIYDDQFGTWFTVITPVLDSSGNVVAMFAIDMSATIIRESQMMMVQRLGAALVVLFLIIFAIQYFFLKRMLNPIKDLSNAVDEVGAGNLNVELDVKSQDEIGVVAAGFNEMVKKIRNMMKEIESATGQLVSTFTQVAAVSDNSKGQAEHVLRSLQEISTTTEYLASEAERGNSQLWDMNSKIGEILEHTSEAHSSIAKCVDESVQGIDIVEGLKQKSSQTEAITLGLGQKIYSLEERTRRINSLLSSIQDVAEQTGLLSLNASIEAARAGEHGRGFSVVADEIRKLSTNTKQASQEIDELLSDISRDIVSTGQEMRIAEDSLREQTNQVENTIQSFYHIRNNVQAVASSVQKVTQTIQVVEQSKESLLSTVESVSSMSEQTAASVELIQQNFTEQLKSIYSLNESNQALQEQANRLASQLIRTEDEENELQKNQG</sequence>
<dbReference type="SMART" id="SM00304">
    <property type="entry name" value="HAMP"/>
    <property type="match status" value="2"/>
</dbReference>
<dbReference type="SMART" id="SM00283">
    <property type="entry name" value="MA"/>
    <property type="match status" value="1"/>
</dbReference>
<dbReference type="GO" id="GO:0007165">
    <property type="term" value="P:signal transduction"/>
    <property type="evidence" value="ECO:0007669"/>
    <property type="project" value="UniProtKB-KW"/>
</dbReference>
<evidence type="ECO:0000259" key="10">
    <source>
        <dbReference type="PROSITE" id="PS50885"/>
    </source>
</evidence>
<evidence type="ECO:0000313" key="11">
    <source>
        <dbReference type="EMBL" id="ARU63211.1"/>
    </source>
</evidence>
<dbReference type="InterPro" id="IPR003660">
    <property type="entry name" value="HAMP_dom"/>
</dbReference>
<dbReference type="Gene3D" id="1.10.287.950">
    <property type="entry name" value="Methyl-accepting chemotaxis protein"/>
    <property type="match status" value="1"/>
</dbReference>
<keyword evidence="3 8" id="KW-0472">Membrane</keyword>
<dbReference type="PROSITE" id="PS50885">
    <property type="entry name" value="HAMP"/>
    <property type="match status" value="1"/>
</dbReference>
<keyword evidence="12" id="KW-1185">Reference proteome</keyword>
<dbReference type="CDD" id="cd06225">
    <property type="entry name" value="HAMP"/>
    <property type="match status" value="1"/>
</dbReference>
<accession>A0A1Y0IRS1</accession>
<keyword evidence="8" id="KW-0812">Transmembrane</keyword>
<keyword evidence="8" id="KW-1133">Transmembrane helix</keyword>
<feature type="domain" description="HAMP" evidence="10">
    <location>
        <begin position="221"/>
        <end position="273"/>
    </location>
</feature>
<evidence type="ECO:0000256" key="2">
    <source>
        <dbReference type="ARBA" id="ARBA00022475"/>
    </source>
</evidence>
<evidence type="ECO:0000256" key="7">
    <source>
        <dbReference type="SAM" id="Coils"/>
    </source>
</evidence>
<keyword evidence="7" id="KW-0175">Coiled coil</keyword>
<evidence type="ECO:0000313" key="12">
    <source>
        <dbReference type="Proteomes" id="UP000195437"/>
    </source>
</evidence>
<comment type="subcellular location">
    <subcellularLocation>
        <location evidence="1">Cell membrane</location>
    </subcellularLocation>
</comment>
<dbReference type="SUPFAM" id="SSF58104">
    <property type="entry name" value="Methyl-accepting chemotaxis protein (MCP) signaling domain"/>
    <property type="match status" value="1"/>
</dbReference>
<feature type="transmembrane region" description="Helical" evidence="8">
    <location>
        <begin position="14"/>
        <end position="35"/>
    </location>
</feature>
<dbReference type="OrthoDB" id="2379189at2"/>
<dbReference type="PANTHER" id="PTHR32089:SF112">
    <property type="entry name" value="LYSOZYME-LIKE PROTEIN-RELATED"/>
    <property type="match status" value="1"/>
</dbReference>
<feature type="transmembrane region" description="Helical" evidence="8">
    <location>
        <begin position="201"/>
        <end position="220"/>
    </location>
</feature>
<evidence type="ECO:0000256" key="3">
    <source>
        <dbReference type="ARBA" id="ARBA00023136"/>
    </source>
</evidence>
<feature type="domain" description="Methyl-accepting transducer" evidence="9">
    <location>
        <begin position="292"/>
        <end position="542"/>
    </location>
</feature>
<dbReference type="AlphaFoldDB" id="A0A1Y0IRS1"/>
<name>A0A1Y0IRS1_9BACL</name>
<evidence type="ECO:0000259" key="9">
    <source>
        <dbReference type="PROSITE" id="PS50111"/>
    </source>
</evidence>
<evidence type="ECO:0000256" key="8">
    <source>
        <dbReference type="SAM" id="Phobius"/>
    </source>
</evidence>
<evidence type="ECO:0000256" key="6">
    <source>
        <dbReference type="PROSITE-ProRule" id="PRU00284"/>
    </source>
</evidence>
<evidence type="ECO:0008006" key="13">
    <source>
        <dbReference type="Google" id="ProtNLM"/>
    </source>
</evidence>
<dbReference type="PANTHER" id="PTHR32089">
    <property type="entry name" value="METHYL-ACCEPTING CHEMOTAXIS PROTEIN MCPB"/>
    <property type="match status" value="1"/>
</dbReference>
<reference evidence="12" key="1">
    <citation type="submission" date="2017-05" db="EMBL/GenBank/DDBJ databases">
        <authorList>
            <person name="Sung H."/>
        </authorList>
    </citation>
    <scope>NUCLEOTIDE SEQUENCE [LARGE SCALE GENOMIC DNA]</scope>
    <source>
        <strain evidence="12">AR23208</strain>
    </source>
</reference>
<keyword evidence="2" id="KW-1003">Cell membrane</keyword>
<dbReference type="GO" id="GO:0005886">
    <property type="term" value="C:plasma membrane"/>
    <property type="evidence" value="ECO:0007669"/>
    <property type="project" value="UniProtKB-SubCell"/>
</dbReference>
<protein>
    <recommendedName>
        <fullName evidence="13">Methyl-accepting chemotaxis protein</fullName>
    </recommendedName>
</protein>
<proteinExistence type="inferred from homology"/>
<evidence type="ECO:0000256" key="1">
    <source>
        <dbReference type="ARBA" id="ARBA00004236"/>
    </source>
</evidence>
<organism evidence="11 12">
    <name type="scientific">Tumebacillus avium</name>
    <dbReference type="NCBI Taxonomy" id="1903704"/>
    <lineage>
        <taxon>Bacteria</taxon>
        <taxon>Bacillati</taxon>
        <taxon>Bacillota</taxon>
        <taxon>Bacilli</taxon>
        <taxon>Bacillales</taxon>
        <taxon>Alicyclobacillaceae</taxon>
        <taxon>Tumebacillus</taxon>
    </lineage>
</organism>
<dbReference type="Pfam" id="PF00015">
    <property type="entry name" value="MCPsignal"/>
    <property type="match status" value="1"/>
</dbReference>
<dbReference type="KEGG" id="tum:CBW65_21190"/>
<dbReference type="Gene3D" id="6.10.340.10">
    <property type="match status" value="1"/>
</dbReference>
<gene>
    <name evidence="11" type="ORF">CBW65_21190</name>
</gene>
<keyword evidence="4 6" id="KW-0807">Transducer</keyword>
<evidence type="ECO:0000256" key="5">
    <source>
        <dbReference type="ARBA" id="ARBA00029447"/>
    </source>
</evidence>